<evidence type="ECO:0000313" key="4">
    <source>
        <dbReference type="EMBL" id="QEY73560.1"/>
    </source>
</evidence>
<protein>
    <submittedName>
        <fullName evidence="4">Acyltransferase</fullName>
    </submittedName>
</protein>
<dbReference type="PANTHER" id="PTHR23028:SF53">
    <property type="entry name" value="ACYL_TRANSF_3 DOMAIN-CONTAINING PROTEIN"/>
    <property type="match status" value="1"/>
</dbReference>
<dbReference type="OrthoDB" id="9767863at2"/>
<dbReference type="Proteomes" id="UP000326659">
    <property type="component" value="Chromosome"/>
</dbReference>
<dbReference type="InterPro" id="IPR050879">
    <property type="entry name" value="Acyltransferase_3"/>
</dbReference>
<dbReference type="GO" id="GO:0000271">
    <property type="term" value="P:polysaccharide biosynthetic process"/>
    <property type="evidence" value="ECO:0007669"/>
    <property type="project" value="TreeGrafter"/>
</dbReference>
<evidence type="ECO:0000256" key="1">
    <source>
        <dbReference type="SAM" id="MobiDB-lite"/>
    </source>
</evidence>
<evidence type="ECO:0000313" key="5">
    <source>
        <dbReference type="Proteomes" id="UP000326659"/>
    </source>
</evidence>
<dbReference type="RefSeq" id="WP_151188324.1">
    <property type="nucleotide sequence ID" value="NZ_CP043626.1"/>
</dbReference>
<feature type="transmembrane region" description="Helical" evidence="2">
    <location>
        <begin position="211"/>
        <end position="229"/>
    </location>
</feature>
<sequence length="356" mass="40503">MPNLPALDGLRAIAVILVMFFHSRAPFLKQGLIGVDVFFVISGFLITCLLRKELQQRADIKLRSFYWRRFLRLTPPLILLLVLYTLLAPRFWPWYDGHYRDVLLAASYLSDYSKALYDVPRMLSHTWSLAVEEHFYLIWPLLLLATRGVSSRSLLLGLIVLYVLGTYWRFWCFENQPWKLAYYRFDSRFTGLVLGAVIAIANGFQPPSGRVRLFALLALVPLVIAVGLLPDKTLLLQLGVTLVELASAAAILLALGGGAFSRLLGWAPLRYLGLWSYGIYLFHFPIFMYLRKAYGWQSALTVGTLITLLLAMTSYYTLEAWARKLRRKEGWKSGPKGTEAIGFANVSEPPQEISRD</sequence>
<feature type="transmembrane region" description="Helical" evidence="2">
    <location>
        <begin position="272"/>
        <end position="290"/>
    </location>
</feature>
<dbReference type="InterPro" id="IPR002656">
    <property type="entry name" value="Acyl_transf_3_dom"/>
</dbReference>
<feature type="transmembrane region" description="Helical" evidence="2">
    <location>
        <begin position="31"/>
        <end position="50"/>
    </location>
</feature>
<dbReference type="AlphaFoldDB" id="A0A9X7N247"/>
<feature type="transmembrane region" description="Helical" evidence="2">
    <location>
        <begin position="296"/>
        <end position="318"/>
    </location>
</feature>
<keyword evidence="2" id="KW-0812">Transmembrane</keyword>
<gene>
    <name evidence="4" type="ORF">F1C79_19215</name>
</gene>
<keyword evidence="5" id="KW-1185">Reference proteome</keyword>
<dbReference type="PANTHER" id="PTHR23028">
    <property type="entry name" value="ACETYLTRANSFERASE"/>
    <property type="match status" value="1"/>
</dbReference>
<name>A0A9X7N247_PSEDE</name>
<proteinExistence type="predicted"/>
<reference evidence="4 5" key="1">
    <citation type="submission" date="2019-09" db="EMBL/GenBank/DDBJ databases">
        <title>Prosopis cineraria nodule microbiome.</title>
        <authorList>
            <person name="Chaluvadi S.R."/>
            <person name="Ali R."/>
            <person name="Wang X."/>
        </authorList>
    </citation>
    <scope>NUCLEOTIDE SEQUENCE [LARGE SCALE GENOMIC DNA]</scope>
    <source>
        <strain evidence="4 5">BG1</strain>
    </source>
</reference>
<feature type="domain" description="Acyltransferase 3" evidence="3">
    <location>
        <begin position="5"/>
        <end position="313"/>
    </location>
</feature>
<feature type="region of interest" description="Disordered" evidence="1">
    <location>
        <begin position="331"/>
        <end position="356"/>
    </location>
</feature>
<dbReference type="GO" id="GO:0016020">
    <property type="term" value="C:membrane"/>
    <property type="evidence" value="ECO:0007669"/>
    <property type="project" value="TreeGrafter"/>
</dbReference>
<organism evidence="4 5">
    <name type="scientific">Pseudomonas denitrificans</name>
    <dbReference type="NCBI Taxonomy" id="43306"/>
    <lineage>
        <taxon>Bacteria</taxon>
        <taxon>Pseudomonadati</taxon>
        <taxon>Pseudomonadota</taxon>
        <taxon>Gammaproteobacteria</taxon>
        <taxon>Pseudomonadales</taxon>
        <taxon>Pseudomonadaceae</taxon>
        <taxon>Halopseudomonas</taxon>
    </lineage>
</organism>
<keyword evidence="4" id="KW-0012">Acyltransferase</keyword>
<feature type="transmembrane region" description="Helical" evidence="2">
    <location>
        <begin position="127"/>
        <end position="146"/>
    </location>
</feature>
<evidence type="ECO:0000256" key="2">
    <source>
        <dbReference type="SAM" id="Phobius"/>
    </source>
</evidence>
<dbReference type="EMBL" id="CP043626">
    <property type="protein sequence ID" value="QEY73560.1"/>
    <property type="molecule type" value="Genomic_DNA"/>
</dbReference>
<feature type="transmembrane region" description="Helical" evidence="2">
    <location>
        <begin position="153"/>
        <end position="170"/>
    </location>
</feature>
<evidence type="ECO:0000259" key="3">
    <source>
        <dbReference type="Pfam" id="PF01757"/>
    </source>
</evidence>
<keyword evidence="2" id="KW-0472">Membrane</keyword>
<feature type="transmembrane region" description="Helical" evidence="2">
    <location>
        <begin position="70"/>
        <end position="92"/>
    </location>
</feature>
<dbReference type="Pfam" id="PF01757">
    <property type="entry name" value="Acyl_transf_3"/>
    <property type="match status" value="1"/>
</dbReference>
<accession>A0A9X7N247</accession>
<feature type="transmembrane region" description="Helical" evidence="2">
    <location>
        <begin position="235"/>
        <end position="260"/>
    </location>
</feature>
<feature type="transmembrane region" description="Helical" evidence="2">
    <location>
        <begin position="182"/>
        <end position="204"/>
    </location>
</feature>
<keyword evidence="2" id="KW-1133">Transmembrane helix</keyword>
<keyword evidence="4" id="KW-0808">Transferase</keyword>
<dbReference type="KEGG" id="pden:F1C79_19215"/>
<dbReference type="GO" id="GO:0016747">
    <property type="term" value="F:acyltransferase activity, transferring groups other than amino-acyl groups"/>
    <property type="evidence" value="ECO:0007669"/>
    <property type="project" value="InterPro"/>
</dbReference>